<gene>
    <name evidence="2" type="ORF">DYU05_07110</name>
</gene>
<dbReference type="InterPro" id="IPR051604">
    <property type="entry name" value="Ergot_Alk_Oxidoreductase"/>
</dbReference>
<feature type="domain" description="NAD(P)-binding" evidence="1">
    <location>
        <begin position="7"/>
        <end position="116"/>
    </location>
</feature>
<dbReference type="RefSeq" id="WP_117382259.1">
    <property type="nucleotide sequence ID" value="NZ_QWDE01000001.1"/>
</dbReference>
<dbReference type="InterPro" id="IPR036291">
    <property type="entry name" value="NAD(P)-bd_dom_sf"/>
</dbReference>
<dbReference type="Gene3D" id="3.90.25.10">
    <property type="entry name" value="UDP-galactose 4-epimerase, domain 1"/>
    <property type="match status" value="1"/>
</dbReference>
<proteinExistence type="predicted"/>
<reference evidence="2 3" key="1">
    <citation type="submission" date="2018-08" db="EMBL/GenBank/DDBJ databases">
        <title>Mucilaginibacter terrae sp. nov., isolated from manganese diggings.</title>
        <authorList>
            <person name="Huang Y."/>
            <person name="Zhou Z."/>
        </authorList>
    </citation>
    <scope>NUCLEOTIDE SEQUENCE [LARGE SCALE GENOMIC DNA]</scope>
    <source>
        <strain evidence="2 3">ZH6</strain>
    </source>
</reference>
<dbReference type="Proteomes" id="UP000260823">
    <property type="component" value="Unassembled WGS sequence"/>
</dbReference>
<keyword evidence="3" id="KW-1185">Reference proteome</keyword>
<dbReference type="SUPFAM" id="SSF51735">
    <property type="entry name" value="NAD(P)-binding Rossmann-fold domains"/>
    <property type="match status" value="1"/>
</dbReference>
<name>A0A3E2NWL6_9SPHI</name>
<comment type="caution">
    <text evidence="2">The sequence shown here is derived from an EMBL/GenBank/DDBJ whole genome shotgun (WGS) entry which is preliminary data.</text>
</comment>
<sequence>MKITTTGSLGNVAKPLVKKLIAAGHHVTVISTNNDRKEEIEALGAKAAVGSISDEVFLTEAFKGADAVYTMMPPSMGPGNMIENIAKAGHAYANAIKAAGVKRVVMLSSIGADASQGTGPIQGVHRVERILQGLDGVNVTVLRSGFFYINFLRDIPLIKSKGIFGNNYNGDDRLALTHPGDLSTALAQELQAKGNGFEVRYVVSNISTGAKLAAVLGQAIGKPELVWTNIPDEQLKKGMLAGGLPEELVGLIVEMGQGVRAGIITRDFFASGAKVTGRIKLENFAEEFKAAYLRS</sequence>
<accession>A0A3E2NWL6</accession>
<protein>
    <submittedName>
        <fullName evidence="2">NAD-dependent dehydratase</fullName>
    </submittedName>
</protein>
<dbReference type="AlphaFoldDB" id="A0A3E2NWL6"/>
<dbReference type="PANTHER" id="PTHR43162:SF1">
    <property type="entry name" value="PRESTALK A DIFFERENTIATION PROTEIN A"/>
    <property type="match status" value="1"/>
</dbReference>
<dbReference type="EMBL" id="QWDE01000001">
    <property type="protein sequence ID" value="RFZ85359.1"/>
    <property type="molecule type" value="Genomic_DNA"/>
</dbReference>
<dbReference type="InterPro" id="IPR016040">
    <property type="entry name" value="NAD(P)-bd_dom"/>
</dbReference>
<evidence type="ECO:0000259" key="1">
    <source>
        <dbReference type="Pfam" id="PF13460"/>
    </source>
</evidence>
<dbReference type="OrthoDB" id="2149806at2"/>
<dbReference type="Pfam" id="PF13460">
    <property type="entry name" value="NAD_binding_10"/>
    <property type="match status" value="1"/>
</dbReference>
<evidence type="ECO:0000313" key="3">
    <source>
        <dbReference type="Proteomes" id="UP000260823"/>
    </source>
</evidence>
<evidence type="ECO:0000313" key="2">
    <source>
        <dbReference type="EMBL" id="RFZ85359.1"/>
    </source>
</evidence>
<organism evidence="2 3">
    <name type="scientific">Mucilaginibacter terrenus</name>
    <dbReference type="NCBI Taxonomy" id="2482727"/>
    <lineage>
        <taxon>Bacteria</taxon>
        <taxon>Pseudomonadati</taxon>
        <taxon>Bacteroidota</taxon>
        <taxon>Sphingobacteriia</taxon>
        <taxon>Sphingobacteriales</taxon>
        <taxon>Sphingobacteriaceae</taxon>
        <taxon>Mucilaginibacter</taxon>
    </lineage>
</organism>
<dbReference type="PANTHER" id="PTHR43162">
    <property type="match status" value="1"/>
</dbReference>
<dbReference type="Gene3D" id="3.40.50.720">
    <property type="entry name" value="NAD(P)-binding Rossmann-like Domain"/>
    <property type="match status" value="1"/>
</dbReference>